<dbReference type="AlphaFoldDB" id="A0A1E3U515"/>
<dbReference type="RefSeq" id="WP_069432549.1">
    <property type="nucleotide sequence ID" value="NZ_MEHA01000062.1"/>
</dbReference>
<evidence type="ECO:0000313" key="4">
    <source>
        <dbReference type="Proteomes" id="UP000094271"/>
    </source>
</evidence>
<dbReference type="EMBL" id="MEHA01000062">
    <property type="protein sequence ID" value="ODR32443.1"/>
    <property type="molecule type" value="Genomic_DNA"/>
</dbReference>
<dbReference type="Proteomes" id="UP000094271">
    <property type="component" value="Unassembled WGS sequence"/>
</dbReference>
<keyword evidence="1" id="KW-0472">Membrane</keyword>
<accession>A0A1E3U515</accession>
<reference evidence="3 4" key="1">
    <citation type="submission" date="2016-08" db="EMBL/GenBank/DDBJ databases">
        <authorList>
            <person name="Seilhamer J.J."/>
        </authorList>
    </citation>
    <scope>NUCLEOTIDE SEQUENCE [LARGE SCALE GENOMIC DNA]</scope>
    <source>
        <strain evidence="3 4">NML150140-1</strain>
    </source>
</reference>
<feature type="transmembrane region" description="Helical" evidence="1">
    <location>
        <begin position="6"/>
        <end position="25"/>
    </location>
</feature>
<keyword evidence="1" id="KW-1133">Transmembrane helix</keyword>
<evidence type="ECO:0000313" key="3">
    <source>
        <dbReference type="EMBL" id="ODR32443.1"/>
    </source>
</evidence>
<evidence type="ECO:0000256" key="1">
    <source>
        <dbReference type="SAM" id="Phobius"/>
    </source>
</evidence>
<dbReference type="Pfam" id="PF14285">
    <property type="entry name" value="DUF4367"/>
    <property type="match status" value="1"/>
</dbReference>
<protein>
    <recommendedName>
        <fullName evidence="2">DUF4367 domain-containing protein</fullName>
    </recommendedName>
</protein>
<dbReference type="InterPro" id="IPR025377">
    <property type="entry name" value="DUF4367"/>
</dbReference>
<evidence type="ECO:0000259" key="2">
    <source>
        <dbReference type="Pfam" id="PF14285"/>
    </source>
</evidence>
<comment type="caution">
    <text evidence="3">The sequence shown here is derived from an EMBL/GenBank/DDBJ whole genome shotgun (WGS) entry which is preliminary data.</text>
</comment>
<dbReference type="OrthoDB" id="1861014at2"/>
<name>A0A1E3U515_9FIRM</name>
<gene>
    <name evidence="3" type="ORF">BEI59_36655</name>
</gene>
<feature type="domain" description="DUF4367" evidence="2">
    <location>
        <begin position="36"/>
        <end position="161"/>
    </location>
</feature>
<organism evidence="3 4">
    <name type="scientific">Eisenbergiella tayi</name>
    <dbReference type="NCBI Taxonomy" id="1432052"/>
    <lineage>
        <taxon>Bacteria</taxon>
        <taxon>Bacillati</taxon>
        <taxon>Bacillota</taxon>
        <taxon>Clostridia</taxon>
        <taxon>Lachnospirales</taxon>
        <taxon>Lachnospiraceae</taxon>
        <taxon>Eisenbergiella</taxon>
    </lineage>
</organism>
<sequence length="168" mass="19068">MNKKKIIGLAGAVVVCILVFVFIVIRGKSPNPAENPEEMLGRIENALGDEYKKQSMTELVATLKYGDEEGNEINYYILKTTYYEADPAEITGLNTEAIKRIVNPDRADSCQKMKIQDWDAALYERGELSYLCWTYSPEVSYILEYSPYAFADEEIIKMAESAKPINEE</sequence>
<keyword evidence="1" id="KW-0812">Transmembrane</keyword>
<proteinExistence type="predicted"/>